<dbReference type="GO" id="GO:0019028">
    <property type="term" value="C:viral capsid"/>
    <property type="evidence" value="ECO:0007669"/>
    <property type="project" value="UniProtKB-KW"/>
</dbReference>
<reference evidence="2" key="1">
    <citation type="submission" date="2016-10" db="EMBL/GenBank/DDBJ databases">
        <title>Sequence of Gallionella enrichment culture.</title>
        <authorList>
            <person name="Poehlein A."/>
            <person name="Muehling M."/>
            <person name="Daniel R."/>
        </authorList>
    </citation>
    <scope>NUCLEOTIDE SEQUENCE</scope>
</reference>
<proteinExistence type="predicted"/>
<dbReference type="AlphaFoldDB" id="A0A1J5QW11"/>
<dbReference type="EMBL" id="MLJW01000408">
    <property type="protein sequence ID" value="OIQ87704.1"/>
    <property type="molecule type" value="Genomic_DNA"/>
</dbReference>
<dbReference type="InterPro" id="IPR053167">
    <property type="entry name" value="Spore_coat_component"/>
</dbReference>
<dbReference type="Pfam" id="PF05229">
    <property type="entry name" value="SCPU"/>
    <property type="match status" value="1"/>
</dbReference>
<keyword evidence="2" id="KW-0167">Capsid protein</keyword>
<evidence type="ECO:0000259" key="1">
    <source>
        <dbReference type="Pfam" id="PF05229"/>
    </source>
</evidence>
<dbReference type="PANTHER" id="PTHR37089:SF4">
    <property type="entry name" value="EXPORTED PROTEIN"/>
    <property type="match status" value="1"/>
</dbReference>
<name>A0A1J5QW11_9ZZZZ</name>
<organism evidence="2">
    <name type="scientific">mine drainage metagenome</name>
    <dbReference type="NCBI Taxonomy" id="410659"/>
    <lineage>
        <taxon>unclassified sequences</taxon>
        <taxon>metagenomes</taxon>
        <taxon>ecological metagenomes</taxon>
    </lineage>
</organism>
<comment type="caution">
    <text evidence="2">The sequence shown here is derived from an EMBL/GenBank/DDBJ whole genome shotgun (WGS) entry which is preliminary data.</text>
</comment>
<gene>
    <name evidence="2" type="ORF">GALL_304170</name>
</gene>
<protein>
    <submittedName>
        <fullName evidence="2">Spore coat protein U domain protein</fullName>
    </submittedName>
</protein>
<feature type="domain" description="Spore coat protein U/FanG" evidence="1">
    <location>
        <begin position="35"/>
        <end position="177"/>
    </location>
</feature>
<keyword evidence="2" id="KW-0946">Virion</keyword>
<dbReference type="SMART" id="SM00972">
    <property type="entry name" value="SCPU"/>
    <property type="match status" value="1"/>
</dbReference>
<evidence type="ECO:0000313" key="2">
    <source>
        <dbReference type="EMBL" id="OIQ87704.1"/>
    </source>
</evidence>
<sequence length="181" mass="18057">MNEQIWSTIDGVKTRLGVLALALAACAAVPAVAGTATFGVSATIAKECTVSAANLDFGAYTPGAGADAASSQISVNCTSGMPFTVALGAGTTSGATISNREMVGSTKATDLLNYQLYTDSAHTTVWGDGTGGTSTSAQTGQGMAAAQAQAMTVYGQIPDTTANQDAATDTYSDTITVSVSY</sequence>
<dbReference type="InterPro" id="IPR007893">
    <property type="entry name" value="Spore_coat_U/FanG"/>
</dbReference>
<accession>A0A1J5QW11</accession>
<dbReference type="PANTHER" id="PTHR37089">
    <property type="entry name" value="PROTEIN U-RELATED"/>
    <property type="match status" value="1"/>
</dbReference>